<proteinExistence type="predicted"/>
<accession>A0A813JIQ8</accession>
<name>A0A813JIQ8_POLGL</name>
<protein>
    <submittedName>
        <fullName evidence="1">Uncharacterized protein</fullName>
    </submittedName>
</protein>
<evidence type="ECO:0000313" key="1">
    <source>
        <dbReference type="EMBL" id="CAE8676303.1"/>
    </source>
</evidence>
<gene>
    <name evidence="1" type="ORF">PGLA2088_LOCUS19805</name>
</gene>
<evidence type="ECO:0000313" key="2">
    <source>
        <dbReference type="Proteomes" id="UP000626109"/>
    </source>
</evidence>
<dbReference type="Proteomes" id="UP000626109">
    <property type="component" value="Unassembled WGS sequence"/>
</dbReference>
<reference evidence="1" key="1">
    <citation type="submission" date="2021-02" db="EMBL/GenBank/DDBJ databases">
        <authorList>
            <person name="Dougan E. K."/>
            <person name="Rhodes N."/>
            <person name="Thang M."/>
            <person name="Chan C."/>
        </authorList>
    </citation>
    <scope>NUCLEOTIDE SEQUENCE</scope>
</reference>
<organism evidence="1 2">
    <name type="scientific">Polarella glacialis</name>
    <name type="common">Dinoflagellate</name>
    <dbReference type="NCBI Taxonomy" id="89957"/>
    <lineage>
        <taxon>Eukaryota</taxon>
        <taxon>Sar</taxon>
        <taxon>Alveolata</taxon>
        <taxon>Dinophyceae</taxon>
        <taxon>Suessiales</taxon>
        <taxon>Suessiaceae</taxon>
        <taxon>Polarella</taxon>
    </lineage>
</organism>
<dbReference type="EMBL" id="CAJNNW010025224">
    <property type="protein sequence ID" value="CAE8676303.1"/>
    <property type="molecule type" value="Genomic_DNA"/>
</dbReference>
<dbReference type="AlphaFoldDB" id="A0A813JIQ8"/>
<comment type="caution">
    <text evidence="1">The sequence shown here is derived from an EMBL/GenBank/DDBJ whole genome shotgun (WGS) entry which is preliminary data.</text>
</comment>
<sequence length="110" mass="12057">MADVIGTAQWSAKKARYVFAAVSLNIDLVQLSADIAIARSRLARERLPVHPRLRLMHRGSSLAANASNTNQLRRFTKTRARYTDCTPTAETAPAKTLGVIVVAFVDKPLP</sequence>